<dbReference type="GO" id="GO:0006355">
    <property type="term" value="P:regulation of DNA-templated transcription"/>
    <property type="evidence" value="ECO:0007669"/>
    <property type="project" value="InterPro"/>
</dbReference>
<evidence type="ECO:0000313" key="9">
    <source>
        <dbReference type="Proteomes" id="UP000694399"/>
    </source>
</evidence>
<keyword evidence="5" id="KW-0539">Nucleus</keyword>
<evidence type="ECO:0000313" key="8">
    <source>
        <dbReference type="Ensembl" id="ENSPLOP00000028129.1"/>
    </source>
</evidence>
<evidence type="ECO:0000256" key="5">
    <source>
        <dbReference type="ARBA" id="ARBA00023242"/>
    </source>
</evidence>
<sequence>MKMMKTKEEPEPHTRREMEERTITIEIPEVLKKKLEDDCYYINRRKRLVKLPCQTNIITILESYVKHFAINAAFSANERPRHHHAMPHANMNVHYIPAEKNVDLCKEMVDGLRITFDYTLPLVLLYPYEQVQYKKVTSSKFFLPIKESATNTNRNQEELSPSPPLLNPSTPQSTESQPTSGEPATPKRRKAEPEALQSLRRSTRHSANCDRLSESSASPQPKRRQQDTSASMPKLFLHLEKKTPVHSRSSSPVPLTPSKEGSAVFAGFEGRRTNEINEEPPGAPPFVKLPEILGKMSFSEKNLKALLKHFDLFLRFLAEYHDDFFPESAYVAACEAHYSTKNPRAIY</sequence>
<name>A0A8C8Y7I2_PANLE</name>
<evidence type="ECO:0000259" key="7">
    <source>
        <dbReference type="Pfam" id="PF05712"/>
    </source>
</evidence>
<evidence type="ECO:0000256" key="2">
    <source>
        <dbReference type="ARBA" id="ARBA00022853"/>
    </source>
</evidence>
<dbReference type="GO" id="GO:0005634">
    <property type="term" value="C:nucleus"/>
    <property type="evidence" value="ECO:0007669"/>
    <property type="project" value="UniProtKB-SubCell"/>
</dbReference>
<protein>
    <submittedName>
        <fullName evidence="8">MSL complex subunit 3</fullName>
    </submittedName>
</protein>
<dbReference type="GeneTree" id="ENSGT00950000182965"/>
<keyword evidence="2" id="KW-0156">Chromatin regulator</keyword>
<proteinExistence type="predicted"/>
<dbReference type="AlphaFoldDB" id="A0A8C8Y7I2"/>
<evidence type="ECO:0000256" key="1">
    <source>
        <dbReference type="ARBA" id="ARBA00004123"/>
    </source>
</evidence>
<dbReference type="PANTHER" id="PTHR10880">
    <property type="entry name" value="MORTALITY FACTOR 4-LIKE PROTEIN"/>
    <property type="match status" value="1"/>
</dbReference>
<evidence type="ECO:0000256" key="3">
    <source>
        <dbReference type="ARBA" id="ARBA00023015"/>
    </source>
</evidence>
<dbReference type="Pfam" id="PF05712">
    <property type="entry name" value="MRG"/>
    <property type="match status" value="2"/>
</dbReference>
<feature type="region of interest" description="Disordered" evidence="6">
    <location>
        <begin position="152"/>
        <end position="261"/>
    </location>
</feature>
<dbReference type="GO" id="GO:0072487">
    <property type="term" value="C:MSL complex"/>
    <property type="evidence" value="ECO:0007669"/>
    <property type="project" value="TreeGrafter"/>
</dbReference>
<dbReference type="GO" id="GO:0035267">
    <property type="term" value="C:NuA4 histone acetyltransferase complex"/>
    <property type="evidence" value="ECO:0007669"/>
    <property type="project" value="TreeGrafter"/>
</dbReference>
<organism evidence="8 9">
    <name type="scientific">Panthera leo</name>
    <name type="common">Lion</name>
    <dbReference type="NCBI Taxonomy" id="9689"/>
    <lineage>
        <taxon>Eukaryota</taxon>
        <taxon>Metazoa</taxon>
        <taxon>Chordata</taxon>
        <taxon>Craniata</taxon>
        <taxon>Vertebrata</taxon>
        <taxon>Euteleostomi</taxon>
        <taxon>Mammalia</taxon>
        <taxon>Eutheria</taxon>
        <taxon>Laurasiatheria</taxon>
        <taxon>Carnivora</taxon>
        <taxon>Feliformia</taxon>
        <taxon>Felidae</taxon>
        <taxon>Pantherinae</taxon>
        <taxon>Panthera</taxon>
    </lineage>
</organism>
<comment type="subcellular location">
    <subcellularLocation>
        <location evidence="1">Nucleus</location>
    </subcellularLocation>
</comment>
<reference evidence="8" key="1">
    <citation type="submission" date="2025-08" db="UniProtKB">
        <authorList>
            <consortium name="Ensembl"/>
        </authorList>
    </citation>
    <scope>IDENTIFICATION</scope>
</reference>
<dbReference type="PANTHER" id="PTHR10880:SF15">
    <property type="entry name" value="MSL COMPLEX SUBUNIT 3"/>
    <property type="match status" value="1"/>
</dbReference>
<reference evidence="8" key="2">
    <citation type="submission" date="2025-09" db="UniProtKB">
        <authorList>
            <consortium name="Ensembl"/>
        </authorList>
    </citation>
    <scope>IDENTIFICATION</scope>
</reference>
<dbReference type="InterPro" id="IPR038217">
    <property type="entry name" value="MRG_C_sf"/>
</dbReference>
<dbReference type="Proteomes" id="UP000694399">
    <property type="component" value="Unassembled WGS sequence"/>
</dbReference>
<evidence type="ECO:0000256" key="4">
    <source>
        <dbReference type="ARBA" id="ARBA00023163"/>
    </source>
</evidence>
<dbReference type="GO" id="GO:0006325">
    <property type="term" value="P:chromatin organization"/>
    <property type="evidence" value="ECO:0007669"/>
    <property type="project" value="UniProtKB-KW"/>
</dbReference>
<dbReference type="PROSITE" id="PS51640">
    <property type="entry name" value="MRG"/>
    <property type="match status" value="1"/>
</dbReference>
<dbReference type="FunFam" id="1.10.274.30:FF:000003">
    <property type="entry name" value="Male-specific lethal 3 homolog"/>
    <property type="match status" value="1"/>
</dbReference>
<keyword evidence="3" id="KW-0805">Transcription regulation</keyword>
<dbReference type="InterPro" id="IPR008676">
    <property type="entry name" value="MRG"/>
</dbReference>
<dbReference type="Gene3D" id="1.10.274.30">
    <property type="entry name" value="MRG domain"/>
    <property type="match status" value="2"/>
</dbReference>
<accession>A0A8C8Y7I2</accession>
<keyword evidence="9" id="KW-1185">Reference proteome</keyword>
<dbReference type="Ensembl" id="ENSPLOT00000031064.1">
    <property type="protein sequence ID" value="ENSPLOP00000028129.1"/>
    <property type="gene ID" value="ENSPLOG00000020518.1"/>
</dbReference>
<feature type="compositionally biased region" description="Low complexity" evidence="6">
    <location>
        <begin position="167"/>
        <end position="180"/>
    </location>
</feature>
<feature type="domain" description="MRG" evidence="7">
    <location>
        <begin position="286"/>
        <end position="331"/>
    </location>
</feature>
<evidence type="ECO:0000256" key="6">
    <source>
        <dbReference type="SAM" id="MobiDB-lite"/>
    </source>
</evidence>
<feature type="domain" description="MRG" evidence="7">
    <location>
        <begin position="7"/>
        <end position="140"/>
    </location>
</feature>
<dbReference type="InterPro" id="IPR026541">
    <property type="entry name" value="MRG_dom"/>
</dbReference>
<keyword evidence="4" id="KW-0804">Transcription</keyword>